<reference evidence="12 13" key="1">
    <citation type="journal article" date="2017" name="Genome Announc.">
        <title>Draft Genome Sequence of a Sporulating and Motile Strain of Lachnotalea glycerini Isolated from Water in Quebec City, Canada.</title>
        <authorList>
            <person name="Maheux A.F."/>
            <person name="Boudreau D.K."/>
            <person name="Berube E."/>
            <person name="Boissinot M."/>
            <person name="Raymond F."/>
            <person name="Brodeur S."/>
            <person name="Corbeil J."/>
            <person name="Isabel S."/>
            <person name="Omar R.F."/>
            <person name="Bergeron M.G."/>
        </authorList>
    </citation>
    <scope>NUCLEOTIDE SEQUENCE [LARGE SCALE GENOMIC DNA]</scope>
    <source>
        <strain evidence="12 13">CCRI-19302</strain>
    </source>
</reference>
<evidence type="ECO:0000256" key="1">
    <source>
        <dbReference type="ARBA" id="ARBA00001913"/>
    </source>
</evidence>
<dbReference type="InterPro" id="IPR011050">
    <property type="entry name" value="Pectin_lyase_fold/virulence"/>
</dbReference>
<keyword evidence="8" id="KW-0456">Lyase</keyword>
<gene>
    <name evidence="12" type="ORF">CG710_011650</name>
</gene>
<dbReference type="Gene3D" id="2.60.40.4270">
    <property type="entry name" value="Listeria-Bacteroides repeat domain"/>
    <property type="match status" value="1"/>
</dbReference>
<evidence type="ECO:0000256" key="4">
    <source>
        <dbReference type="ARBA" id="ARBA00022525"/>
    </source>
</evidence>
<dbReference type="Proteomes" id="UP000216411">
    <property type="component" value="Unassembled WGS sequence"/>
</dbReference>
<dbReference type="SUPFAM" id="SSF49373">
    <property type="entry name" value="Invasin/intimin cell-adhesion fragments"/>
    <property type="match status" value="2"/>
</dbReference>
<keyword evidence="5" id="KW-0479">Metal-binding</keyword>
<keyword evidence="7" id="KW-0106">Calcium</keyword>
<dbReference type="PANTHER" id="PTHR40088">
    <property type="entry name" value="PECTATE LYASE (EUROFUNG)"/>
    <property type="match status" value="1"/>
</dbReference>
<comment type="similarity">
    <text evidence="9">Belongs to the polysaccharide lyase 9 family.</text>
</comment>
<dbReference type="Pfam" id="PF02368">
    <property type="entry name" value="Big_2"/>
    <property type="match status" value="2"/>
</dbReference>
<accession>A0A371JEB4</accession>
<dbReference type="EMBL" id="NOKA02000023">
    <property type="protein sequence ID" value="RDY31028.1"/>
    <property type="molecule type" value="Genomic_DNA"/>
</dbReference>
<comment type="subcellular location">
    <subcellularLocation>
        <location evidence="2">Cell envelope</location>
    </subcellularLocation>
    <subcellularLocation>
        <location evidence="3">Secreted</location>
    </subcellularLocation>
</comment>
<dbReference type="Gene3D" id="2.160.20.10">
    <property type="entry name" value="Single-stranded right-handed beta-helix, Pectin lyase-like"/>
    <property type="match status" value="1"/>
</dbReference>
<evidence type="ECO:0000256" key="7">
    <source>
        <dbReference type="ARBA" id="ARBA00022837"/>
    </source>
</evidence>
<comment type="cofactor">
    <cofactor evidence="1">
        <name>Ca(2+)</name>
        <dbReference type="ChEBI" id="CHEBI:29108"/>
    </cofactor>
</comment>
<dbReference type="PANTHER" id="PTHR40088:SF1">
    <property type="entry name" value="PECTATE LYASE PEL9"/>
    <property type="match status" value="1"/>
</dbReference>
<dbReference type="InterPro" id="IPR003343">
    <property type="entry name" value="Big_2"/>
</dbReference>
<dbReference type="InterPro" id="IPR006626">
    <property type="entry name" value="PbH1"/>
</dbReference>
<dbReference type="OrthoDB" id="8660908at2"/>
<keyword evidence="4" id="KW-0964">Secreted</keyword>
<dbReference type="SMART" id="SM00635">
    <property type="entry name" value="BID_2"/>
    <property type="match status" value="2"/>
</dbReference>
<evidence type="ECO:0000313" key="12">
    <source>
        <dbReference type="EMBL" id="RDY31028.1"/>
    </source>
</evidence>
<organism evidence="12 13">
    <name type="scientific">Lachnotalea glycerini</name>
    <dbReference type="NCBI Taxonomy" id="1763509"/>
    <lineage>
        <taxon>Bacteria</taxon>
        <taxon>Bacillati</taxon>
        <taxon>Bacillota</taxon>
        <taxon>Clostridia</taxon>
        <taxon>Lachnospirales</taxon>
        <taxon>Lachnospiraceae</taxon>
        <taxon>Lachnotalea</taxon>
    </lineage>
</organism>
<evidence type="ECO:0000256" key="3">
    <source>
        <dbReference type="ARBA" id="ARBA00004613"/>
    </source>
</evidence>
<feature type="chain" id="PRO_5039100807" description="BIG2 domain-containing protein" evidence="10">
    <location>
        <begin position="20"/>
        <end position="1126"/>
    </location>
</feature>
<dbReference type="NCBIfam" id="TIGR02543">
    <property type="entry name" value="List_Bact_rpt"/>
    <property type="match status" value="1"/>
</dbReference>
<proteinExistence type="inferred from homology"/>
<dbReference type="InterPro" id="IPR058863">
    <property type="entry name" value="PelX-like_Ig"/>
</dbReference>
<dbReference type="InterPro" id="IPR052052">
    <property type="entry name" value="Polysaccharide_Lyase_9"/>
</dbReference>
<dbReference type="Pfam" id="PF25849">
    <property type="entry name" value="PelX_N"/>
    <property type="match status" value="1"/>
</dbReference>
<evidence type="ECO:0000313" key="13">
    <source>
        <dbReference type="Proteomes" id="UP000216411"/>
    </source>
</evidence>
<dbReference type="RefSeq" id="WP_094377806.1">
    <property type="nucleotide sequence ID" value="NZ_NOKA02000023.1"/>
</dbReference>
<sequence length="1126" mass="121791">MKKVFSKTLAMLLASTVMFSNTGFTTLASYSVFKIAYVYNCSSNKTSTIESSSLIEGDLNMDETTNITGTESEDNNASVTETAQSAQSLEEKPANLMDDQTVTAVSSTTSSSANEASNYTWQGITFGQSTDLDFQSTILPEKIGTQYATETQISVIDSTDTNAVSETKDAVVIESRGGKIANAHDGLTFYYTALPTNKNFVLEAKVFINQFGPENGTTPSKQEAVGVMARDVIGAARQNPMAEGYEELPAASNSAVTMVLANAKDTNTPLNLVSYQRNGVFYPYGNAHISYSSTKFAQINTDKSRKVTTDITPANGESYDSNDFITLRLERNDNGFVTTYTDAKGNSSSGSIDDADRLAIIDKDTMYIGFFASRNAKVTFTDIYLETSDANTSPCNFVPDSYDLSFINLSNQTTSSSNYTVAFRANFDGIVSITQDGSVIEPAGNVTAGEIYELPTTLTKDTTSFEINYISSDVSKTDSFTVTRNEAYQKDLFVSVNGTSTATGDIDSPLDMDTALHYIAEGHTIYLREGIYGPLEVESIYSGSSGGTKTLTAYNGENVIFRGNSYVKASYLNFKGIAITGSNSAGIRVYGNHNTFDSCTFYGNEDTGFQLGMGSDTDPLTWPENNTITKCTSFQNVDASGINADGFAAKLGVGKGNLFDSCISYENADDGWDLFNKLGDAKNEPITIQNCIAYKNGNNGFKLGGEGYAVDHIVTGCLAFSNGLDGFTDNFNTGVLTITNCTSVNNDRYNYIFRLNPYKTASQQGIFTNNISYRSDYDVDTKGDYISGNVVNSYFFSDGNDTITANDFVSVTTPDSYTRNADGTIHYGDYMCPVSSSFLSSNGAGDISYIGAVKPITPSSVLVTAISFSTNAATLKIGESLTINSSVTPDNASNKTLSWFSSNEAVAVVDPNGSIQALAEGNTVITATANDGSNISATCMIAVESNEVRVTSITFPYTTLNVAKGCTEKLTAAVSPQDATNPSITWTCNKPKVATVDENGNVAGKAYGYATVTAISNDNNSIKAICKIRVGYKITYKLNGGTNNAKNQYAYYNKRIKLYAPTRKGYIFKGWYTDKKFTTKITVIQKKSKQDYKLYARWEKVTKPAAPVIKRVYSKDSFVMKVKIKK</sequence>
<keyword evidence="6 10" id="KW-0732">Signal</keyword>
<evidence type="ECO:0000256" key="10">
    <source>
        <dbReference type="SAM" id="SignalP"/>
    </source>
</evidence>
<feature type="domain" description="BIG2" evidence="11">
    <location>
        <begin position="862"/>
        <end position="939"/>
    </location>
</feature>
<dbReference type="InterPro" id="IPR042229">
    <property type="entry name" value="Listeria/Bacterioides_rpt_sf"/>
</dbReference>
<evidence type="ECO:0000256" key="6">
    <source>
        <dbReference type="ARBA" id="ARBA00022729"/>
    </source>
</evidence>
<feature type="signal peptide" evidence="10">
    <location>
        <begin position="1"/>
        <end position="19"/>
    </location>
</feature>
<evidence type="ECO:0000256" key="8">
    <source>
        <dbReference type="ARBA" id="ARBA00023239"/>
    </source>
</evidence>
<dbReference type="InterPro" id="IPR058953">
    <property type="entry name" value="PelX-like_N"/>
</dbReference>
<dbReference type="SMART" id="SM00710">
    <property type="entry name" value="PbH1"/>
    <property type="match status" value="6"/>
</dbReference>
<evidence type="ECO:0000259" key="11">
    <source>
        <dbReference type="SMART" id="SM00635"/>
    </source>
</evidence>
<dbReference type="Pfam" id="PF09479">
    <property type="entry name" value="Flg_new"/>
    <property type="match status" value="1"/>
</dbReference>
<dbReference type="SUPFAM" id="SSF51126">
    <property type="entry name" value="Pectin lyase-like"/>
    <property type="match status" value="1"/>
</dbReference>
<dbReference type="Gene3D" id="2.60.40.1080">
    <property type="match status" value="2"/>
</dbReference>
<evidence type="ECO:0000256" key="9">
    <source>
        <dbReference type="ARBA" id="ARBA00038263"/>
    </source>
</evidence>
<protein>
    <recommendedName>
        <fullName evidence="11">BIG2 domain-containing protein</fullName>
    </recommendedName>
</protein>
<dbReference type="GO" id="GO:0016837">
    <property type="term" value="F:carbon-oxygen lyase activity, acting on polysaccharides"/>
    <property type="evidence" value="ECO:0007669"/>
    <property type="project" value="TreeGrafter"/>
</dbReference>
<comment type="caution">
    <text evidence="12">The sequence shown here is derived from an EMBL/GenBank/DDBJ whole genome shotgun (WGS) entry which is preliminary data.</text>
</comment>
<dbReference type="InterPro" id="IPR008964">
    <property type="entry name" value="Invasin/intimin_cell_adhesion"/>
</dbReference>
<dbReference type="Pfam" id="PF25850">
    <property type="entry name" value="PelX_Ig"/>
    <property type="match status" value="1"/>
</dbReference>
<name>A0A371JEB4_9FIRM</name>
<evidence type="ECO:0000256" key="5">
    <source>
        <dbReference type="ARBA" id="ARBA00022723"/>
    </source>
</evidence>
<feature type="domain" description="BIG2" evidence="11">
    <location>
        <begin position="949"/>
        <end position="1026"/>
    </location>
</feature>
<evidence type="ECO:0000256" key="2">
    <source>
        <dbReference type="ARBA" id="ARBA00004196"/>
    </source>
</evidence>
<dbReference type="GO" id="GO:0005576">
    <property type="term" value="C:extracellular region"/>
    <property type="evidence" value="ECO:0007669"/>
    <property type="project" value="UniProtKB-SubCell"/>
</dbReference>
<dbReference type="InterPro" id="IPR013378">
    <property type="entry name" value="InlB-like_B-rpt"/>
</dbReference>
<dbReference type="GO" id="GO:0030313">
    <property type="term" value="C:cell envelope"/>
    <property type="evidence" value="ECO:0007669"/>
    <property type="project" value="UniProtKB-SubCell"/>
</dbReference>
<dbReference type="InterPro" id="IPR012334">
    <property type="entry name" value="Pectin_lyas_fold"/>
</dbReference>
<dbReference type="AlphaFoldDB" id="A0A371JEB4"/>
<keyword evidence="13" id="KW-1185">Reference proteome</keyword>
<dbReference type="GO" id="GO:0046872">
    <property type="term" value="F:metal ion binding"/>
    <property type="evidence" value="ECO:0007669"/>
    <property type="project" value="UniProtKB-KW"/>
</dbReference>